<dbReference type="InterPro" id="IPR005064">
    <property type="entry name" value="BUG"/>
</dbReference>
<evidence type="ECO:0000313" key="3">
    <source>
        <dbReference type="EMBL" id="MBK6007820.1"/>
    </source>
</evidence>
<evidence type="ECO:0000256" key="2">
    <source>
        <dbReference type="SAM" id="MobiDB-lite"/>
    </source>
</evidence>
<dbReference type="AlphaFoldDB" id="A0A934WNQ0"/>
<keyword evidence="4" id="KW-1185">Reference proteome</keyword>
<feature type="region of interest" description="Disordered" evidence="2">
    <location>
        <begin position="1"/>
        <end position="23"/>
    </location>
</feature>
<dbReference type="Gene3D" id="3.40.190.150">
    <property type="entry name" value="Bordetella uptake gene, domain 1"/>
    <property type="match status" value="1"/>
</dbReference>
<organism evidence="3 4">
    <name type="scientific">Ramlibacter ginsenosidimutans</name>
    <dbReference type="NCBI Taxonomy" id="502333"/>
    <lineage>
        <taxon>Bacteria</taxon>
        <taxon>Pseudomonadati</taxon>
        <taxon>Pseudomonadota</taxon>
        <taxon>Betaproteobacteria</taxon>
        <taxon>Burkholderiales</taxon>
        <taxon>Comamonadaceae</taxon>
        <taxon>Ramlibacter</taxon>
    </lineage>
</organism>
<dbReference type="CDD" id="cd07012">
    <property type="entry name" value="PBP2_Bug_TTT"/>
    <property type="match status" value="1"/>
</dbReference>
<proteinExistence type="inferred from homology"/>
<dbReference type="SUPFAM" id="SSF53850">
    <property type="entry name" value="Periplasmic binding protein-like II"/>
    <property type="match status" value="1"/>
</dbReference>
<dbReference type="EMBL" id="JAEPWM010000007">
    <property type="protein sequence ID" value="MBK6007820.1"/>
    <property type="molecule type" value="Genomic_DNA"/>
</dbReference>
<accession>A0A934WNQ0</accession>
<gene>
    <name evidence="3" type="ORF">JJB11_17100</name>
</gene>
<reference evidence="3" key="2">
    <citation type="submission" date="2021-01" db="EMBL/GenBank/DDBJ databases">
        <authorList>
            <person name="Kang M."/>
        </authorList>
    </citation>
    <scope>NUCLEOTIDE SEQUENCE</scope>
    <source>
        <strain evidence="3">KACC 17527</strain>
    </source>
</reference>
<name>A0A934WNQ0_9BURK</name>
<evidence type="ECO:0000256" key="1">
    <source>
        <dbReference type="ARBA" id="ARBA00006987"/>
    </source>
</evidence>
<dbReference type="PANTHER" id="PTHR42928:SF5">
    <property type="entry name" value="BLR1237 PROTEIN"/>
    <property type="match status" value="1"/>
</dbReference>
<comment type="similarity">
    <text evidence="1">Belongs to the UPF0065 (bug) family.</text>
</comment>
<dbReference type="PROSITE" id="PS51318">
    <property type="entry name" value="TAT"/>
    <property type="match status" value="1"/>
</dbReference>
<feature type="compositionally biased region" description="Basic and acidic residues" evidence="2">
    <location>
        <begin position="1"/>
        <end position="12"/>
    </location>
</feature>
<dbReference type="Gene3D" id="3.40.190.10">
    <property type="entry name" value="Periplasmic binding protein-like II"/>
    <property type="match status" value="1"/>
</dbReference>
<evidence type="ECO:0000313" key="4">
    <source>
        <dbReference type="Proteomes" id="UP000630528"/>
    </source>
</evidence>
<dbReference type="Pfam" id="PF03401">
    <property type="entry name" value="TctC"/>
    <property type="match status" value="1"/>
</dbReference>
<comment type="caution">
    <text evidence="3">The sequence shown here is derived from an EMBL/GenBank/DDBJ whole genome shotgun (WGS) entry which is preliminary data.</text>
</comment>
<reference evidence="3" key="1">
    <citation type="journal article" date="2012" name="J. Microbiol. Biotechnol.">
        <title>Ramlibacter ginsenosidimutans sp. nov., with ginsenoside-converting activity.</title>
        <authorList>
            <person name="Wang L."/>
            <person name="An D.S."/>
            <person name="Kim S.G."/>
            <person name="Jin F.X."/>
            <person name="Kim S.C."/>
            <person name="Lee S.T."/>
            <person name="Im W.T."/>
        </authorList>
    </citation>
    <scope>NUCLEOTIDE SEQUENCE</scope>
    <source>
        <strain evidence="3">KACC 17527</strain>
    </source>
</reference>
<dbReference type="InterPro" id="IPR042100">
    <property type="entry name" value="Bug_dom1"/>
</dbReference>
<dbReference type="PANTHER" id="PTHR42928">
    <property type="entry name" value="TRICARBOXYLATE-BINDING PROTEIN"/>
    <property type="match status" value="1"/>
</dbReference>
<protein>
    <submittedName>
        <fullName evidence="3">Tripartite tricarboxylate transporter substrate binding protein</fullName>
    </submittedName>
</protein>
<dbReference type="PIRSF" id="PIRSF017082">
    <property type="entry name" value="YflP"/>
    <property type="match status" value="1"/>
</dbReference>
<sequence length="353" mass="37406">MRTKLLRPDRSHRSNLSTESERTVNARRQILRTLATTTACAVLLGAPWTAAQAQGDYPAKPIHLIVPFGAGSTPDVFARLVGDQASKTLGQPIVVENRAGAGGNIGTGAVAKAAPDGYTIGVSITGPLVNNTLIYKNLPYDPFKDLAPITFGVHQGNVLAVSNSLHVDNMKQLMELLRKNPGKYNYASVGVGTLSQLSMEAIKALTHSYVVQVPYASSPAAVMSVIQGDTQMVSLAPLAVMPQVEAGKMKVIAVSTAKRLPQLPNVPTFRESGVPLDGSAWIGVVAPAGTPKPIIDKLNAAFVAAMRDPAIVSKLRAQYMEPEPGTPAQFEAFMKAELAKWGPIIKRAGIKAD</sequence>
<dbReference type="InterPro" id="IPR006311">
    <property type="entry name" value="TAT_signal"/>
</dbReference>
<dbReference type="Proteomes" id="UP000630528">
    <property type="component" value="Unassembled WGS sequence"/>
</dbReference>